<comment type="caution">
    <text evidence="1">The sequence shown here is derived from an EMBL/GenBank/DDBJ whole genome shotgun (WGS) entry which is preliminary data.</text>
</comment>
<dbReference type="Proteomes" id="UP000824120">
    <property type="component" value="Chromosome 9"/>
</dbReference>
<dbReference type="EMBL" id="JACXVP010000009">
    <property type="protein sequence ID" value="KAG5585972.1"/>
    <property type="molecule type" value="Genomic_DNA"/>
</dbReference>
<sequence>MRSSRTPICRIKTSLRLTPLTLSSRVLGYGIRAHPLGLNLMSTHSLGHQSSGFGFATSLSCKPKTHGLCCGGCSATLVEIADELSNPPFNQLIAFSVLPSASSYAGSLGGTVLLCKTNRLRVLEQRAVPVNSATRQVGLSDPHTFISCSFQPFLLRFAPKYPCFQ</sequence>
<dbReference type="AlphaFoldDB" id="A0A9J5XFF2"/>
<evidence type="ECO:0000313" key="2">
    <source>
        <dbReference type="Proteomes" id="UP000824120"/>
    </source>
</evidence>
<reference evidence="1 2" key="1">
    <citation type="submission" date="2020-09" db="EMBL/GenBank/DDBJ databases">
        <title>De no assembly of potato wild relative species, Solanum commersonii.</title>
        <authorList>
            <person name="Cho K."/>
        </authorList>
    </citation>
    <scope>NUCLEOTIDE SEQUENCE [LARGE SCALE GENOMIC DNA]</scope>
    <source>
        <strain evidence="1">LZ3.2</strain>
        <tissue evidence="1">Leaf</tissue>
    </source>
</reference>
<proteinExistence type="predicted"/>
<evidence type="ECO:0000313" key="1">
    <source>
        <dbReference type="EMBL" id="KAG5585972.1"/>
    </source>
</evidence>
<accession>A0A9J5XFF2</accession>
<protein>
    <submittedName>
        <fullName evidence="1">Uncharacterized protein</fullName>
    </submittedName>
</protein>
<keyword evidence="2" id="KW-1185">Reference proteome</keyword>
<gene>
    <name evidence="1" type="ORF">H5410_046406</name>
</gene>
<name>A0A9J5XFF2_SOLCO</name>
<organism evidence="1 2">
    <name type="scientific">Solanum commersonii</name>
    <name type="common">Commerson's wild potato</name>
    <name type="synonym">Commerson's nightshade</name>
    <dbReference type="NCBI Taxonomy" id="4109"/>
    <lineage>
        <taxon>Eukaryota</taxon>
        <taxon>Viridiplantae</taxon>
        <taxon>Streptophyta</taxon>
        <taxon>Embryophyta</taxon>
        <taxon>Tracheophyta</taxon>
        <taxon>Spermatophyta</taxon>
        <taxon>Magnoliopsida</taxon>
        <taxon>eudicotyledons</taxon>
        <taxon>Gunneridae</taxon>
        <taxon>Pentapetalae</taxon>
        <taxon>asterids</taxon>
        <taxon>lamiids</taxon>
        <taxon>Solanales</taxon>
        <taxon>Solanaceae</taxon>
        <taxon>Solanoideae</taxon>
        <taxon>Solaneae</taxon>
        <taxon>Solanum</taxon>
    </lineage>
</organism>